<keyword evidence="2" id="KW-1185">Reference proteome</keyword>
<organism evidence="1 2">
    <name type="scientific">Luteolibacter yonseiensis</name>
    <dbReference type="NCBI Taxonomy" id="1144680"/>
    <lineage>
        <taxon>Bacteria</taxon>
        <taxon>Pseudomonadati</taxon>
        <taxon>Verrucomicrobiota</taxon>
        <taxon>Verrucomicrobiia</taxon>
        <taxon>Verrucomicrobiales</taxon>
        <taxon>Verrucomicrobiaceae</taxon>
        <taxon>Luteolibacter</taxon>
    </lineage>
</organism>
<sequence>MPAKKTTVVRKTGGRSAAAKGALGKDGVVKGECGGGGPEVAGGAVEGKRVSVSARREDVRDGICERIAEGRSLAAVCREEGMPCTRTVHLWREEDAGFAARFARAREDGFEAIAHRLREIARGRGESSGDLPRDKLIIDTDLKLLSKWAPRLYGDKVDVSANHAGEIRIVVGGDVG</sequence>
<name>A0A934R1K5_9BACT</name>
<dbReference type="RefSeq" id="WP_200350069.1">
    <property type="nucleotide sequence ID" value="NZ_BAABHZ010000005.1"/>
</dbReference>
<reference evidence="1" key="1">
    <citation type="submission" date="2021-01" db="EMBL/GenBank/DDBJ databases">
        <title>Modified the classification status of verrucomicrobia.</title>
        <authorList>
            <person name="Feng X."/>
        </authorList>
    </citation>
    <scope>NUCLEOTIDE SEQUENCE</scope>
    <source>
        <strain evidence="1">JCM 18052</strain>
    </source>
</reference>
<dbReference type="InterPro" id="IPR048683">
    <property type="entry name" value="Sf6_terminase"/>
</dbReference>
<evidence type="ECO:0000313" key="2">
    <source>
        <dbReference type="Proteomes" id="UP000600139"/>
    </source>
</evidence>
<dbReference type="EMBL" id="JAENIK010000005">
    <property type="protein sequence ID" value="MBK1815099.1"/>
    <property type="molecule type" value="Genomic_DNA"/>
</dbReference>
<dbReference type="AlphaFoldDB" id="A0A934R1K5"/>
<dbReference type="Proteomes" id="UP000600139">
    <property type="component" value="Unassembled WGS sequence"/>
</dbReference>
<comment type="caution">
    <text evidence="1">The sequence shown here is derived from an EMBL/GenBank/DDBJ whole genome shotgun (WGS) entry which is preliminary data.</text>
</comment>
<evidence type="ECO:0008006" key="3">
    <source>
        <dbReference type="Google" id="ProtNLM"/>
    </source>
</evidence>
<dbReference type="Pfam" id="PF20901">
    <property type="entry name" value="Sf6_terminase"/>
    <property type="match status" value="1"/>
</dbReference>
<gene>
    <name evidence="1" type="ORF">JIN84_05720</name>
</gene>
<evidence type="ECO:0000313" key="1">
    <source>
        <dbReference type="EMBL" id="MBK1815099.1"/>
    </source>
</evidence>
<protein>
    <recommendedName>
        <fullName evidence="3">Terminase small subunit</fullName>
    </recommendedName>
</protein>
<dbReference type="Gene3D" id="1.10.10.60">
    <property type="entry name" value="Homeodomain-like"/>
    <property type="match status" value="1"/>
</dbReference>
<accession>A0A934R1K5</accession>
<proteinExistence type="predicted"/>